<dbReference type="PANTHER" id="PTHR30625">
    <property type="entry name" value="PROTEIN TOLQ"/>
    <property type="match status" value="1"/>
</dbReference>
<evidence type="ECO:0000256" key="6">
    <source>
        <dbReference type="ARBA" id="ARBA00022989"/>
    </source>
</evidence>
<organism evidence="11 12">
    <name type="scientific">Agitococcus lubricus</name>
    <dbReference type="NCBI Taxonomy" id="1077255"/>
    <lineage>
        <taxon>Bacteria</taxon>
        <taxon>Pseudomonadati</taxon>
        <taxon>Pseudomonadota</taxon>
        <taxon>Gammaproteobacteria</taxon>
        <taxon>Moraxellales</taxon>
        <taxon>Moraxellaceae</taxon>
        <taxon>Agitococcus</taxon>
    </lineage>
</organism>
<protein>
    <submittedName>
        <fullName evidence="11">Outer membrane transport energization protein ExbB</fullName>
    </submittedName>
</protein>
<feature type="transmembrane region" description="Helical" evidence="9">
    <location>
        <begin position="159"/>
        <end position="181"/>
    </location>
</feature>
<keyword evidence="2 8" id="KW-0813">Transport</keyword>
<dbReference type="Pfam" id="PF01618">
    <property type="entry name" value="MotA_ExbB"/>
    <property type="match status" value="1"/>
</dbReference>
<keyword evidence="7 9" id="KW-0472">Membrane</keyword>
<keyword evidence="6 9" id="KW-1133">Transmembrane helix</keyword>
<evidence type="ECO:0000256" key="1">
    <source>
        <dbReference type="ARBA" id="ARBA00004651"/>
    </source>
</evidence>
<dbReference type="AlphaFoldDB" id="A0A2T5IWC8"/>
<comment type="similarity">
    <text evidence="8">Belongs to the exbB/tolQ family.</text>
</comment>
<sequence>MMSVVRFIQDGGFFMYPILLILFVGVGITIERFIFLNRVKNTNKALWDEIFPVIQKGDTQKALKAVKDNDSEIGRILAYGLERNETARRVEDVETAMEEALMEVLPRLEARTPFIATFANISTLLGLLGTVQGLIIAFAAVANADPAQKGDLLSSSISVAMNTTAFGLVVAIPLLLAYAFLQSRTGEVVESLEMASVKLLNILRQIRNNA</sequence>
<evidence type="ECO:0000256" key="2">
    <source>
        <dbReference type="ARBA" id="ARBA00022448"/>
    </source>
</evidence>
<comment type="caution">
    <text evidence="11">The sequence shown here is derived from an EMBL/GenBank/DDBJ whole genome shotgun (WGS) entry which is preliminary data.</text>
</comment>
<dbReference type="InterPro" id="IPR050790">
    <property type="entry name" value="ExbB/TolQ_transport"/>
</dbReference>
<evidence type="ECO:0000256" key="7">
    <source>
        <dbReference type="ARBA" id="ARBA00023136"/>
    </source>
</evidence>
<keyword evidence="3" id="KW-1003">Cell membrane</keyword>
<dbReference type="Proteomes" id="UP000244223">
    <property type="component" value="Unassembled WGS sequence"/>
</dbReference>
<feature type="domain" description="MotA/TolQ/ExbB proton channel" evidence="10">
    <location>
        <begin position="70"/>
        <end position="194"/>
    </location>
</feature>
<evidence type="ECO:0000256" key="3">
    <source>
        <dbReference type="ARBA" id="ARBA00022475"/>
    </source>
</evidence>
<evidence type="ECO:0000256" key="4">
    <source>
        <dbReference type="ARBA" id="ARBA00022692"/>
    </source>
</evidence>
<dbReference type="GO" id="GO:0005886">
    <property type="term" value="C:plasma membrane"/>
    <property type="evidence" value="ECO:0007669"/>
    <property type="project" value="UniProtKB-SubCell"/>
</dbReference>
<dbReference type="PANTHER" id="PTHR30625:SF15">
    <property type="entry name" value="BIOPOLYMER TRANSPORT PROTEIN EXBB"/>
    <property type="match status" value="1"/>
</dbReference>
<keyword evidence="4 9" id="KW-0812">Transmembrane</keyword>
<keyword evidence="5 8" id="KW-0653">Protein transport</keyword>
<proteinExistence type="inferred from homology"/>
<evidence type="ECO:0000256" key="5">
    <source>
        <dbReference type="ARBA" id="ARBA00022927"/>
    </source>
</evidence>
<evidence type="ECO:0000259" key="10">
    <source>
        <dbReference type="Pfam" id="PF01618"/>
    </source>
</evidence>
<feature type="transmembrane region" description="Helical" evidence="9">
    <location>
        <begin position="114"/>
        <end position="139"/>
    </location>
</feature>
<name>A0A2T5IWC8_9GAMM</name>
<comment type="subcellular location">
    <subcellularLocation>
        <location evidence="1">Cell membrane</location>
        <topology evidence="1">Multi-pass membrane protein</topology>
    </subcellularLocation>
    <subcellularLocation>
        <location evidence="8">Membrane</location>
        <topology evidence="8">Multi-pass membrane protein</topology>
    </subcellularLocation>
</comment>
<dbReference type="InterPro" id="IPR002898">
    <property type="entry name" value="MotA_ExbB_proton_chnl"/>
</dbReference>
<evidence type="ECO:0000313" key="11">
    <source>
        <dbReference type="EMBL" id="PTQ88176.1"/>
    </source>
</evidence>
<reference evidence="11 12" key="1">
    <citation type="submission" date="2018-04" db="EMBL/GenBank/DDBJ databases">
        <title>Genomic Encyclopedia of Archaeal and Bacterial Type Strains, Phase II (KMG-II): from individual species to whole genera.</title>
        <authorList>
            <person name="Goeker M."/>
        </authorList>
    </citation>
    <scope>NUCLEOTIDE SEQUENCE [LARGE SCALE GENOMIC DNA]</scope>
    <source>
        <strain evidence="11 12">DSM 5822</strain>
    </source>
</reference>
<gene>
    <name evidence="11" type="ORF">C8N29_11436</name>
</gene>
<accession>A0A2T5IWC8</accession>
<evidence type="ECO:0000256" key="9">
    <source>
        <dbReference type="SAM" id="Phobius"/>
    </source>
</evidence>
<evidence type="ECO:0000313" key="12">
    <source>
        <dbReference type="Proteomes" id="UP000244223"/>
    </source>
</evidence>
<keyword evidence="12" id="KW-1185">Reference proteome</keyword>
<evidence type="ECO:0000256" key="8">
    <source>
        <dbReference type="RuleBase" id="RU004057"/>
    </source>
</evidence>
<dbReference type="GO" id="GO:0017038">
    <property type="term" value="P:protein import"/>
    <property type="evidence" value="ECO:0007669"/>
    <property type="project" value="TreeGrafter"/>
</dbReference>
<dbReference type="RefSeq" id="WP_204509356.1">
    <property type="nucleotide sequence ID" value="NZ_QAON01000014.1"/>
</dbReference>
<feature type="transmembrane region" description="Helical" evidence="9">
    <location>
        <begin position="12"/>
        <end position="35"/>
    </location>
</feature>
<dbReference type="EMBL" id="QAON01000014">
    <property type="protein sequence ID" value="PTQ88176.1"/>
    <property type="molecule type" value="Genomic_DNA"/>
</dbReference>